<dbReference type="GO" id="GO:0003677">
    <property type="term" value="F:DNA binding"/>
    <property type="evidence" value="ECO:0007669"/>
    <property type="project" value="UniProtKB-KW"/>
</dbReference>
<keyword evidence="2" id="KW-0238">DNA-binding</keyword>
<gene>
    <name evidence="5" type="ORF">KSX_02110</name>
</gene>
<dbReference type="SUPFAM" id="SSF48452">
    <property type="entry name" value="TPR-like"/>
    <property type="match status" value="1"/>
</dbReference>
<feature type="domain" description="HTH luxR-type" evidence="4">
    <location>
        <begin position="544"/>
        <end position="609"/>
    </location>
</feature>
<accession>A0A8J3HWT3</accession>
<dbReference type="SUPFAM" id="SSF46894">
    <property type="entry name" value="C-terminal effector domain of the bipartite response regulators"/>
    <property type="match status" value="1"/>
</dbReference>
<dbReference type="Pfam" id="PF00196">
    <property type="entry name" value="GerE"/>
    <property type="match status" value="1"/>
</dbReference>
<sequence>MEKVEQANLFLSPLDEQRQWYAYHPLFAEALRARLEQTAPAEIPLLHLRASQWYAAQQMHSEAIQHALQAHEWPWAAWLLEQIRSKCIRSRFQDEVQLFWMEQLPREVVRERPRLCLAKAHSLFWVAPPDVTESWVNDARRAWIRTHQREEQSLLTRDVYEPEAPLHLLGEIATLQAKIAGLYYGDAGATRAFCQEALTHLEEKQWAARVYVTIHQARANATQGYLERALQQVLANLSRIKAEGDREFESIYLFETTVLMTIAGKLRQAWQYSEETIHTLQTRKGHQSVHLCWPYAFQAKILHEWNRLEEAQHLAEQAIQMGEQTEILAFLPLAYTLLLRIVLSQGKLEEAGRASQQLEYAWRMMPSPYRIALWSCVDQMRFWLACGDLEQARRWVSDLQWKEPLVSPLARERQSVAFARLLLAESQPEPALNLLTLLMKRATATQRWYHVVEMLLLQVQAYQMREQHQDAMSLLSQSVRLGAPEGYIRCFVDEGHLIADLLYQLWQQNSEMENLPYLETLLAAFNQQPIPQPTDRKKELSLSPQALLDPLTAREQEVLRLLARGASNKAIADTLIVVPGTVKHHISHLLSKLEATNRTQAVARARDLGLLS</sequence>
<dbReference type="Gene3D" id="1.10.10.10">
    <property type="entry name" value="Winged helix-like DNA-binding domain superfamily/Winged helix DNA-binding domain"/>
    <property type="match status" value="1"/>
</dbReference>
<dbReference type="InterPro" id="IPR041617">
    <property type="entry name" value="TPR_MalT"/>
</dbReference>
<dbReference type="InterPro" id="IPR059106">
    <property type="entry name" value="WHD_MalT"/>
</dbReference>
<keyword evidence="1" id="KW-0805">Transcription regulation</keyword>
<evidence type="ECO:0000313" key="6">
    <source>
        <dbReference type="Proteomes" id="UP000612362"/>
    </source>
</evidence>
<dbReference type="PROSITE" id="PS00622">
    <property type="entry name" value="HTH_LUXR_1"/>
    <property type="match status" value="1"/>
</dbReference>
<name>A0A8J3HWT3_9CHLR</name>
<dbReference type="PANTHER" id="PTHR44688:SF16">
    <property type="entry name" value="DNA-BINDING TRANSCRIPTIONAL ACTIVATOR DEVR_DOSR"/>
    <property type="match status" value="1"/>
</dbReference>
<dbReference type="PRINTS" id="PR00038">
    <property type="entry name" value="HTHLUXR"/>
</dbReference>
<dbReference type="PROSITE" id="PS50043">
    <property type="entry name" value="HTH_LUXR_2"/>
    <property type="match status" value="1"/>
</dbReference>
<reference evidence="5" key="1">
    <citation type="submission" date="2020-10" db="EMBL/GenBank/DDBJ databases">
        <title>Taxonomic study of unclassified bacteria belonging to the class Ktedonobacteria.</title>
        <authorList>
            <person name="Yabe S."/>
            <person name="Wang C.M."/>
            <person name="Zheng Y."/>
            <person name="Sakai Y."/>
            <person name="Cavaletti L."/>
            <person name="Monciardini P."/>
            <person name="Donadio S."/>
        </authorList>
    </citation>
    <scope>NUCLEOTIDE SEQUENCE</scope>
    <source>
        <strain evidence="5">SOSP1-1</strain>
    </source>
</reference>
<evidence type="ECO:0000256" key="3">
    <source>
        <dbReference type="ARBA" id="ARBA00023163"/>
    </source>
</evidence>
<dbReference type="GO" id="GO:0006355">
    <property type="term" value="P:regulation of DNA-templated transcription"/>
    <property type="evidence" value="ECO:0007669"/>
    <property type="project" value="InterPro"/>
</dbReference>
<evidence type="ECO:0000256" key="1">
    <source>
        <dbReference type="ARBA" id="ARBA00023015"/>
    </source>
</evidence>
<dbReference type="Gene3D" id="1.25.40.10">
    <property type="entry name" value="Tetratricopeptide repeat domain"/>
    <property type="match status" value="1"/>
</dbReference>
<proteinExistence type="predicted"/>
<dbReference type="SMART" id="SM00421">
    <property type="entry name" value="HTH_LUXR"/>
    <property type="match status" value="1"/>
</dbReference>
<protein>
    <recommendedName>
        <fullName evidence="4">HTH luxR-type domain-containing protein</fullName>
    </recommendedName>
</protein>
<organism evidence="5 6">
    <name type="scientific">Ktedonospora formicarum</name>
    <dbReference type="NCBI Taxonomy" id="2778364"/>
    <lineage>
        <taxon>Bacteria</taxon>
        <taxon>Bacillati</taxon>
        <taxon>Chloroflexota</taxon>
        <taxon>Ktedonobacteria</taxon>
        <taxon>Ktedonobacterales</taxon>
        <taxon>Ktedonobacteraceae</taxon>
        <taxon>Ktedonospora</taxon>
    </lineage>
</organism>
<dbReference type="Proteomes" id="UP000612362">
    <property type="component" value="Unassembled WGS sequence"/>
</dbReference>
<evidence type="ECO:0000313" key="5">
    <source>
        <dbReference type="EMBL" id="GHO42048.1"/>
    </source>
</evidence>
<dbReference type="EMBL" id="BNJF01000001">
    <property type="protein sequence ID" value="GHO42048.1"/>
    <property type="molecule type" value="Genomic_DNA"/>
</dbReference>
<dbReference type="Pfam" id="PF25873">
    <property type="entry name" value="WHD_MalT"/>
    <property type="match status" value="1"/>
</dbReference>
<dbReference type="PANTHER" id="PTHR44688">
    <property type="entry name" value="DNA-BINDING TRANSCRIPTIONAL ACTIVATOR DEVR_DOSR"/>
    <property type="match status" value="1"/>
</dbReference>
<keyword evidence="6" id="KW-1185">Reference proteome</keyword>
<evidence type="ECO:0000259" key="4">
    <source>
        <dbReference type="PROSITE" id="PS50043"/>
    </source>
</evidence>
<dbReference type="InterPro" id="IPR000792">
    <property type="entry name" value="Tscrpt_reg_LuxR_C"/>
</dbReference>
<dbReference type="Pfam" id="PF17874">
    <property type="entry name" value="TPR_MalT"/>
    <property type="match status" value="1"/>
</dbReference>
<dbReference type="InterPro" id="IPR011990">
    <property type="entry name" value="TPR-like_helical_dom_sf"/>
</dbReference>
<dbReference type="CDD" id="cd06170">
    <property type="entry name" value="LuxR_C_like"/>
    <property type="match status" value="1"/>
</dbReference>
<dbReference type="AlphaFoldDB" id="A0A8J3HWT3"/>
<dbReference type="InterPro" id="IPR036388">
    <property type="entry name" value="WH-like_DNA-bd_sf"/>
</dbReference>
<evidence type="ECO:0000256" key="2">
    <source>
        <dbReference type="ARBA" id="ARBA00023125"/>
    </source>
</evidence>
<dbReference type="RefSeq" id="WP_236030918.1">
    <property type="nucleotide sequence ID" value="NZ_BNJF01000001.1"/>
</dbReference>
<keyword evidence="3" id="KW-0804">Transcription</keyword>
<dbReference type="InterPro" id="IPR016032">
    <property type="entry name" value="Sig_transdc_resp-reg_C-effctor"/>
</dbReference>
<comment type="caution">
    <text evidence="5">The sequence shown here is derived from an EMBL/GenBank/DDBJ whole genome shotgun (WGS) entry which is preliminary data.</text>
</comment>